<dbReference type="AlphaFoldDB" id="A0A9J6DPM2"/>
<comment type="caution">
    <text evidence="2">The sequence shown here is derived from an EMBL/GenBank/DDBJ whole genome shotgun (WGS) entry which is preliminary data.</text>
</comment>
<dbReference type="VEuPathDB" id="VectorBase:LOC119173338"/>
<name>A0A9J6DPM2_RHIMP</name>
<feature type="compositionally biased region" description="Low complexity" evidence="1">
    <location>
        <begin position="469"/>
        <end position="481"/>
    </location>
</feature>
<feature type="compositionally biased region" description="Basic residues" evidence="1">
    <location>
        <begin position="357"/>
        <end position="369"/>
    </location>
</feature>
<feature type="compositionally biased region" description="Low complexity" evidence="1">
    <location>
        <begin position="397"/>
        <end position="410"/>
    </location>
</feature>
<proteinExistence type="predicted"/>
<reference evidence="2" key="1">
    <citation type="journal article" date="2020" name="Cell">
        <title>Large-Scale Comparative Analyses of Tick Genomes Elucidate Their Genetic Diversity and Vector Capacities.</title>
        <authorList>
            <consortium name="Tick Genome and Microbiome Consortium (TIGMIC)"/>
            <person name="Jia N."/>
            <person name="Wang J."/>
            <person name="Shi W."/>
            <person name="Du L."/>
            <person name="Sun Y."/>
            <person name="Zhan W."/>
            <person name="Jiang J.F."/>
            <person name="Wang Q."/>
            <person name="Zhang B."/>
            <person name="Ji P."/>
            <person name="Bell-Sakyi L."/>
            <person name="Cui X.M."/>
            <person name="Yuan T.T."/>
            <person name="Jiang B.G."/>
            <person name="Yang W.F."/>
            <person name="Lam T.T."/>
            <person name="Chang Q.C."/>
            <person name="Ding S.J."/>
            <person name="Wang X.J."/>
            <person name="Zhu J.G."/>
            <person name="Ruan X.D."/>
            <person name="Zhao L."/>
            <person name="Wei J.T."/>
            <person name="Ye R.Z."/>
            <person name="Que T.C."/>
            <person name="Du C.H."/>
            <person name="Zhou Y.H."/>
            <person name="Cheng J.X."/>
            <person name="Dai P.F."/>
            <person name="Guo W.B."/>
            <person name="Han X.H."/>
            <person name="Huang E.J."/>
            <person name="Li L.F."/>
            <person name="Wei W."/>
            <person name="Gao Y.C."/>
            <person name="Liu J.Z."/>
            <person name="Shao H.Z."/>
            <person name="Wang X."/>
            <person name="Wang C.C."/>
            <person name="Yang T.C."/>
            <person name="Huo Q.B."/>
            <person name="Li W."/>
            <person name="Chen H.Y."/>
            <person name="Chen S.E."/>
            <person name="Zhou L.G."/>
            <person name="Ni X.B."/>
            <person name="Tian J.H."/>
            <person name="Sheng Y."/>
            <person name="Liu T."/>
            <person name="Pan Y.S."/>
            <person name="Xia L.Y."/>
            <person name="Li J."/>
            <person name="Zhao F."/>
            <person name="Cao W.C."/>
        </authorList>
    </citation>
    <scope>NUCLEOTIDE SEQUENCE</scope>
    <source>
        <strain evidence="2">Rmic-2018</strain>
    </source>
</reference>
<feature type="region of interest" description="Disordered" evidence="1">
    <location>
        <begin position="459"/>
        <end position="506"/>
    </location>
</feature>
<feature type="region of interest" description="Disordered" evidence="1">
    <location>
        <begin position="355"/>
        <end position="429"/>
    </location>
</feature>
<evidence type="ECO:0000256" key="1">
    <source>
        <dbReference type="SAM" id="MobiDB-lite"/>
    </source>
</evidence>
<reference evidence="2" key="2">
    <citation type="submission" date="2021-09" db="EMBL/GenBank/DDBJ databases">
        <authorList>
            <person name="Jia N."/>
            <person name="Wang J."/>
            <person name="Shi W."/>
            <person name="Du L."/>
            <person name="Sun Y."/>
            <person name="Zhan W."/>
            <person name="Jiang J."/>
            <person name="Wang Q."/>
            <person name="Zhang B."/>
            <person name="Ji P."/>
            <person name="Sakyi L.B."/>
            <person name="Cui X."/>
            <person name="Yuan T."/>
            <person name="Jiang B."/>
            <person name="Yang W."/>
            <person name="Lam T.T.-Y."/>
            <person name="Chang Q."/>
            <person name="Ding S."/>
            <person name="Wang X."/>
            <person name="Zhu J."/>
            <person name="Ruan X."/>
            <person name="Zhao L."/>
            <person name="Wei J."/>
            <person name="Que T."/>
            <person name="Du C."/>
            <person name="Cheng J."/>
            <person name="Dai P."/>
            <person name="Han X."/>
            <person name="Huang E."/>
            <person name="Gao Y."/>
            <person name="Liu J."/>
            <person name="Shao H."/>
            <person name="Ye R."/>
            <person name="Li L."/>
            <person name="Wei W."/>
            <person name="Wang X."/>
            <person name="Wang C."/>
            <person name="Huo Q."/>
            <person name="Li W."/>
            <person name="Guo W."/>
            <person name="Chen H."/>
            <person name="Chen S."/>
            <person name="Zhou L."/>
            <person name="Zhou L."/>
            <person name="Ni X."/>
            <person name="Tian J."/>
            <person name="Zhou Y."/>
            <person name="Sheng Y."/>
            <person name="Liu T."/>
            <person name="Pan Y."/>
            <person name="Xia L."/>
            <person name="Li J."/>
            <person name="Zhao F."/>
            <person name="Cao W."/>
        </authorList>
    </citation>
    <scope>NUCLEOTIDE SEQUENCE</scope>
    <source>
        <strain evidence="2">Rmic-2018</strain>
        <tissue evidence="2">Larvae</tissue>
    </source>
</reference>
<keyword evidence="3" id="KW-1185">Reference proteome</keyword>
<evidence type="ECO:0000313" key="2">
    <source>
        <dbReference type="EMBL" id="KAH8023886.1"/>
    </source>
</evidence>
<gene>
    <name evidence="2" type="ORF">HPB51_018867</name>
</gene>
<protein>
    <submittedName>
        <fullName evidence="2">Uncharacterized protein</fullName>
    </submittedName>
</protein>
<accession>A0A9J6DPM2</accession>
<dbReference type="EMBL" id="JABSTU010000008">
    <property type="protein sequence ID" value="KAH8023886.1"/>
    <property type="molecule type" value="Genomic_DNA"/>
</dbReference>
<organism evidence="2 3">
    <name type="scientific">Rhipicephalus microplus</name>
    <name type="common">Cattle tick</name>
    <name type="synonym">Boophilus microplus</name>
    <dbReference type="NCBI Taxonomy" id="6941"/>
    <lineage>
        <taxon>Eukaryota</taxon>
        <taxon>Metazoa</taxon>
        <taxon>Ecdysozoa</taxon>
        <taxon>Arthropoda</taxon>
        <taxon>Chelicerata</taxon>
        <taxon>Arachnida</taxon>
        <taxon>Acari</taxon>
        <taxon>Parasitiformes</taxon>
        <taxon>Ixodida</taxon>
        <taxon>Ixodoidea</taxon>
        <taxon>Ixodidae</taxon>
        <taxon>Rhipicephalinae</taxon>
        <taxon>Rhipicephalus</taxon>
        <taxon>Boophilus</taxon>
    </lineage>
</organism>
<sequence>MESTSRLCFCHQREIITKAPTFRKRGKASQSQFSEIELLACQVQETSGNTVAECCLETLLTILSAAISQEEFNFPPSVYSTSSPNDVFKAWVGKFFNYTTTGKPASARFGARRTGAVTRVAAASRLPPLPTDHHRVIVHPGGGLDVRRCIKLKFLQALLLAARLPPVAAKEDIVCTNDTQNIFVISTPNVQTAEAYAKVRGIVLMERAHPVSAYVASYGTTSRGVVRGVDADLPDSELQHLFISSHNLTLMGVRRIKDTTTIILVFDGHKVSNYVRCGMLLLRCTLYKRQIDTCRNCGRVRHRQHVCPTPSEKVCEHCGIKTTGPDNECVTPEGALCGQAHITCDRTCPNRYQVPHVVRRRRRRRRRRNSQPTQGDSATQQPTPKQPSPTPPMKHLPTNTKNKTATPTWADRVTGKGETRGYAWSGNLPQHENDEIQELKRKLALLRKENEEFKALIRNMQQPSERAVETPTPAVPAVEPASTNSSNANRPAKRRAAEDPLDEPVTMSNFMKAPARLRADIAADHVTDMTPHTLQLTELNARLQILEQQVAVCATTPML</sequence>
<evidence type="ECO:0000313" key="3">
    <source>
        <dbReference type="Proteomes" id="UP000821866"/>
    </source>
</evidence>
<dbReference type="Proteomes" id="UP000821866">
    <property type="component" value="Chromosome 6"/>
</dbReference>
<feature type="compositionally biased region" description="Pro residues" evidence="1">
    <location>
        <begin position="384"/>
        <end position="394"/>
    </location>
</feature>